<feature type="transmembrane region" description="Helical" evidence="1">
    <location>
        <begin position="38"/>
        <end position="57"/>
    </location>
</feature>
<dbReference type="Pfam" id="PF20398">
    <property type="entry name" value="DUF6691"/>
    <property type="match status" value="1"/>
</dbReference>
<gene>
    <name evidence="2" type="ORF">KK2020170_22530</name>
</gene>
<keyword evidence="1" id="KW-0812">Transmembrane</keyword>
<evidence type="ECO:0000313" key="3">
    <source>
        <dbReference type="Proteomes" id="UP000825258"/>
    </source>
</evidence>
<sequence>MKLLRFVIVGFIFGVVLTKAEAISWYRIFEMFNFHSFHMYGIIFTAILTGVVGIRFIKKKEIKDYKGLPIEILDKEPSKFRYIIGGIMFGLGWGLVGACPGPIFVLLGAGIGTIGIVLFGALIGNFIYGYFKDKLPH</sequence>
<protein>
    <submittedName>
        <fullName evidence="2">Transporter</fullName>
    </submittedName>
</protein>
<keyword evidence="1" id="KW-1133">Transmembrane helix</keyword>
<organism evidence="2 3">
    <name type="scientific">Flavobacterium okayamense</name>
    <dbReference type="NCBI Taxonomy" id="2830782"/>
    <lineage>
        <taxon>Bacteria</taxon>
        <taxon>Pseudomonadati</taxon>
        <taxon>Bacteroidota</taxon>
        <taxon>Flavobacteriia</taxon>
        <taxon>Flavobacteriales</taxon>
        <taxon>Flavobacteriaceae</taxon>
        <taxon>Flavobacterium</taxon>
    </lineage>
</organism>
<proteinExistence type="predicted"/>
<dbReference type="EMBL" id="AP024749">
    <property type="protein sequence ID" value="BCY29385.1"/>
    <property type="molecule type" value="Genomic_DNA"/>
</dbReference>
<dbReference type="RefSeq" id="WP_221258469.1">
    <property type="nucleotide sequence ID" value="NZ_AP024749.1"/>
</dbReference>
<keyword evidence="1" id="KW-0472">Membrane</keyword>
<feature type="transmembrane region" description="Helical" evidence="1">
    <location>
        <begin position="102"/>
        <end position="131"/>
    </location>
</feature>
<evidence type="ECO:0000313" key="2">
    <source>
        <dbReference type="EMBL" id="BCY29385.1"/>
    </source>
</evidence>
<dbReference type="InterPro" id="IPR046513">
    <property type="entry name" value="DUF6691"/>
</dbReference>
<dbReference type="Proteomes" id="UP000825258">
    <property type="component" value="Chromosome"/>
</dbReference>
<keyword evidence="3" id="KW-1185">Reference proteome</keyword>
<evidence type="ECO:0000256" key="1">
    <source>
        <dbReference type="SAM" id="Phobius"/>
    </source>
</evidence>
<accession>A0ABM7S7D1</accession>
<feature type="transmembrane region" description="Helical" evidence="1">
    <location>
        <begin position="78"/>
        <end position="96"/>
    </location>
</feature>
<reference evidence="2 3" key="1">
    <citation type="submission" date="2021-06" db="EMBL/GenBank/DDBJ databases">
        <title>Whole genome sequences of Flavobacterium sp. KK2020170 and assembly.</title>
        <authorList>
            <person name="Kitahara K."/>
            <person name="Miyoshi S."/>
            <person name="Uesaka K."/>
        </authorList>
    </citation>
    <scope>NUCLEOTIDE SEQUENCE [LARGE SCALE GENOMIC DNA]</scope>
    <source>
        <strain evidence="2 3">KK2020170</strain>
    </source>
</reference>
<name>A0ABM7S7D1_9FLAO</name>